<dbReference type="Proteomes" id="UP000655287">
    <property type="component" value="Unassembled WGS sequence"/>
</dbReference>
<evidence type="ECO:0000256" key="3">
    <source>
        <dbReference type="PIRSR" id="PIRSR605511-1"/>
    </source>
</evidence>
<dbReference type="GO" id="GO:0046872">
    <property type="term" value="F:metal ion binding"/>
    <property type="evidence" value="ECO:0007669"/>
    <property type="project" value="UniProtKB-KW"/>
</dbReference>
<dbReference type="InterPro" id="IPR051262">
    <property type="entry name" value="SMP-30/CGR1_Lactonase"/>
</dbReference>
<evidence type="ECO:0000313" key="7">
    <source>
        <dbReference type="Proteomes" id="UP000655287"/>
    </source>
</evidence>
<evidence type="ECO:0000259" key="5">
    <source>
        <dbReference type="Pfam" id="PF08450"/>
    </source>
</evidence>
<comment type="caution">
    <text evidence="6">The sequence shown here is derived from an EMBL/GenBank/DDBJ whole genome shotgun (WGS) entry which is preliminary data.</text>
</comment>
<feature type="binding site" evidence="4">
    <location>
        <position position="15"/>
    </location>
    <ligand>
        <name>a divalent metal cation</name>
        <dbReference type="ChEBI" id="CHEBI:60240"/>
    </ligand>
</feature>
<feature type="binding site" evidence="4">
    <location>
        <position position="115"/>
    </location>
    <ligand>
        <name>substrate</name>
    </ligand>
</feature>
<dbReference type="EMBL" id="BOOU01000055">
    <property type="protein sequence ID" value="GII79187.1"/>
    <property type="molecule type" value="Genomic_DNA"/>
</dbReference>
<gene>
    <name evidence="6" type="ORF">Sru01_41690</name>
</gene>
<sequence>MAEPRTLITGRGLVESPRWHDGRLYFADWTAGEVIALEPDGTPEVIARVDSLPLCIAWLPGGRLLLVDSARERLLRREADGSLVTHAGLAGLGGGWNDVVADGRGGVYVDRIGFDMLSGAEPAPGGVAYVGPDGSAREVATGLTFANGMALTADGSTLIVADSYAGRLMGYDVEPGGGLSGARVWADLGGGVPDGICLDAEGAVWYADVPNRRCVRVREGGRVTRTVELDRGGFACELGGADGATLFITAAEWRGVPEMVPPGTGCVLSVPVDVPAARR</sequence>
<evidence type="ECO:0000256" key="4">
    <source>
        <dbReference type="PIRSR" id="PIRSR605511-2"/>
    </source>
</evidence>
<feature type="active site" description="Proton donor/acceptor" evidence="3">
    <location>
        <position position="194"/>
    </location>
</feature>
<organism evidence="6 7">
    <name type="scientific">Sphaerisporangium rufum</name>
    <dbReference type="NCBI Taxonomy" id="1381558"/>
    <lineage>
        <taxon>Bacteria</taxon>
        <taxon>Bacillati</taxon>
        <taxon>Actinomycetota</taxon>
        <taxon>Actinomycetes</taxon>
        <taxon>Streptosporangiales</taxon>
        <taxon>Streptosporangiaceae</taxon>
        <taxon>Sphaerisporangium</taxon>
    </lineage>
</organism>
<name>A0A919R3U5_9ACTN</name>
<dbReference type="PANTHER" id="PTHR47572:SF4">
    <property type="entry name" value="LACTONASE DRP35"/>
    <property type="match status" value="1"/>
</dbReference>
<protein>
    <submittedName>
        <fullName evidence="6">Gluconolaconase</fullName>
    </submittedName>
</protein>
<dbReference type="InterPro" id="IPR005511">
    <property type="entry name" value="SMP-30"/>
</dbReference>
<keyword evidence="4" id="KW-0479">Metal-binding</keyword>
<evidence type="ECO:0000256" key="2">
    <source>
        <dbReference type="ARBA" id="ARBA00022801"/>
    </source>
</evidence>
<dbReference type="Gene3D" id="2.120.10.30">
    <property type="entry name" value="TolB, C-terminal domain"/>
    <property type="match status" value="1"/>
</dbReference>
<evidence type="ECO:0000256" key="1">
    <source>
        <dbReference type="ARBA" id="ARBA00008853"/>
    </source>
</evidence>
<dbReference type="SUPFAM" id="SSF63829">
    <property type="entry name" value="Calcium-dependent phosphotriesterase"/>
    <property type="match status" value="1"/>
</dbReference>
<comment type="cofactor">
    <cofactor evidence="4">
        <name>Zn(2+)</name>
        <dbReference type="ChEBI" id="CHEBI:29105"/>
    </cofactor>
    <text evidence="4">Binds 1 divalent metal cation per subunit.</text>
</comment>
<dbReference type="InterPro" id="IPR013658">
    <property type="entry name" value="SGL"/>
</dbReference>
<proteinExistence type="inferred from homology"/>
<keyword evidence="4" id="KW-0862">Zinc</keyword>
<feature type="binding site" evidence="4">
    <location>
        <position position="194"/>
    </location>
    <ligand>
        <name>a divalent metal cation</name>
        <dbReference type="ChEBI" id="CHEBI:60240"/>
    </ligand>
</feature>
<dbReference type="InterPro" id="IPR011042">
    <property type="entry name" value="6-blade_b-propeller_TolB-like"/>
</dbReference>
<keyword evidence="2" id="KW-0378">Hydrolase</keyword>
<dbReference type="AlphaFoldDB" id="A0A919R3U5"/>
<feature type="binding site" evidence="4">
    <location>
        <position position="97"/>
    </location>
    <ligand>
        <name>substrate</name>
    </ligand>
</feature>
<dbReference type="PRINTS" id="PR01790">
    <property type="entry name" value="SMP30FAMILY"/>
</dbReference>
<keyword evidence="7" id="KW-1185">Reference proteome</keyword>
<dbReference type="GO" id="GO:0016787">
    <property type="term" value="F:hydrolase activity"/>
    <property type="evidence" value="ECO:0007669"/>
    <property type="project" value="UniProtKB-KW"/>
</dbReference>
<feature type="binding site" evidence="4">
    <location>
        <position position="147"/>
    </location>
    <ligand>
        <name>a divalent metal cation</name>
        <dbReference type="ChEBI" id="CHEBI:60240"/>
    </ligand>
</feature>
<reference evidence="6" key="1">
    <citation type="submission" date="2021-01" db="EMBL/GenBank/DDBJ databases">
        <title>Whole genome shotgun sequence of Sphaerisporangium rufum NBRC 109079.</title>
        <authorList>
            <person name="Komaki H."/>
            <person name="Tamura T."/>
        </authorList>
    </citation>
    <scope>NUCLEOTIDE SEQUENCE</scope>
    <source>
        <strain evidence="6">NBRC 109079</strain>
    </source>
</reference>
<dbReference type="PANTHER" id="PTHR47572">
    <property type="entry name" value="LIPOPROTEIN-RELATED"/>
    <property type="match status" value="1"/>
</dbReference>
<evidence type="ECO:0000313" key="6">
    <source>
        <dbReference type="EMBL" id="GII79187.1"/>
    </source>
</evidence>
<feature type="domain" description="SMP-30/Gluconolactonase/LRE-like region" evidence="5">
    <location>
        <begin position="15"/>
        <end position="251"/>
    </location>
</feature>
<accession>A0A919R3U5</accession>
<dbReference type="RefSeq" id="WP_203989003.1">
    <property type="nucleotide sequence ID" value="NZ_BOOU01000055.1"/>
</dbReference>
<dbReference type="Pfam" id="PF08450">
    <property type="entry name" value="SGL"/>
    <property type="match status" value="1"/>
</dbReference>
<comment type="similarity">
    <text evidence="1">Belongs to the SMP-30/CGR1 family.</text>
</comment>